<keyword evidence="2" id="KW-0813">Transport</keyword>
<dbReference type="KEGG" id="tad:TRIADDRAFT_9611"/>
<dbReference type="PANTHER" id="PTHR19432">
    <property type="entry name" value="SUGAR TRANSPORTER"/>
    <property type="match status" value="1"/>
</dbReference>
<comment type="subcellular location">
    <subcellularLocation>
        <location evidence="1">Membrane</location>
        <topology evidence="1">Multi-pass membrane protein</topology>
    </subcellularLocation>
</comment>
<dbReference type="OrthoDB" id="28755at2759"/>
<dbReference type="InterPro" id="IPR036259">
    <property type="entry name" value="MFS_trans_sf"/>
</dbReference>
<dbReference type="EMBL" id="DS985541">
    <property type="protein sequence ID" value="EDV18826.1"/>
    <property type="molecule type" value="Genomic_DNA"/>
</dbReference>
<name>B3SEL9_TRIAD</name>
<keyword evidence="8" id="KW-1185">Reference proteome</keyword>
<protein>
    <recommendedName>
        <fullName evidence="9">Major facilitator superfamily (MFS) profile domain-containing protein</fullName>
    </recommendedName>
</protein>
<dbReference type="Pfam" id="PF13347">
    <property type="entry name" value="MFS_2"/>
    <property type="match status" value="1"/>
</dbReference>
<dbReference type="PANTHER" id="PTHR19432:SF96">
    <property type="entry name" value="MAJOR FACILITATOR SUPERFAMILY (MFS) PROFILE DOMAIN-CONTAINING PROTEIN"/>
    <property type="match status" value="1"/>
</dbReference>
<dbReference type="GO" id="GO:0016020">
    <property type="term" value="C:membrane"/>
    <property type="evidence" value="ECO:0007669"/>
    <property type="project" value="UniProtKB-SubCell"/>
</dbReference>
<dbReference type="HOGENOM" id="CLU_2783307_0_0_1"/>
<feature type="transmembrane region" description="Helical" evidence="6">
    <location>
        <begin position="6"/>
        <end position="26"/>
    </location>
</feature>
<accession>B3SEL9</accession>
<dbReference type="InParanoid" id="B3SEL9"/>
<reference evidence="7 8" key="1">
    <citation type="journal article" date="2008" name="Nature">
        <title>The Trichoplax genome and the nature of placozoans.</title>
        <authorList>
            <person name="Srivastava M."/>
            <person name="Begovic E."/>
            <person name="Chapman J."/>
            <person name="Putnam N.H."/>
            <person name="Hellsten U."/>
            <person name="Kawashima T."/>
            <person name="Kuo A."/>
            <person name="Mitros T."/>
            <person name="Salamov A."/>
            <person name="Carpenter M.L."/>
            <person name="Signorovitch A.Y."/>
            <person name="Moreno M.A."/>
            <person name="Kamm K."/>
            <person name="Grimwood J."/>
            <person name="Schmutz J."/>
            <person name="Shapiro H."/>
            <person name="Grigoriev I.V."/>
            <person name="Buss L.W."/>
            <person name="Schierwater B."/>
            <person name="Dellaporta S.L."/>
            <person name="Rokhsar D.S."/>
        </authorList>
    </citation>
    <scope>NUCLEOTIDE SEQUENCE [LARGE SCALE GENOMIC DNA]</scope>
    <source>
        <strain evidence="7 8">Grell-BS-1999</strain>
    </source>
</reference>
<dbReference type="CTD" id="6759901"/>
<dbReference type="Proteomes" id="UP000009022">
    <property type="component" value="Unassembled WGS sequence"/>
</dbReference>
<feature type="non-terminal residue" evidence="7">
    <location>
        <position position="1"/>
    </location>
</feature>
<sequence>LQLKLGIPIGLTLIPVIVATVIGLFLTPIIGNLSDQCTSRIGRRRPFIIVLFIINLISAAMISYSRIIG</sequence>
<evidence type="ECO:0000256" key="1">
    <source>
        <dbReference type="ARBA" id="ARBA00004141"/>
    </source>
</evidence>
<evidence type="ECO:0000256" key="4">
    <source>
        <dbReference type="ARBA" id="ARBA00022989"/>
    </source>
</evidence>
<evidence type="ECO:0000256" key="3">
    <source>
        <dbReference type="ARBA" id="ARBA00022692"/>
    </source>
</evidence>
<dbReference type="AlphaFoldDB" id="B3SEL9"/>
<evidence type="ECO:0000256" key="6">
    <source>
        <dbReference type="SAM" id="Phobius"/>
    </source>
</evidence>
<evidence type="ECO:0008006" key="9">
    <source>
        <dbReference type="Google" id="ProtNLM"/>
    </source>
</evidence>
<organism evidence="7 8">
    <name type="scientific">Trichoplax adhaerens</name>
    <name type="common">Trichoplax reptans</name>
    <dbReference type="NCBI Taxonomy" id="10228"/>
    <lineage>
        <taxon>Eukaryota</taxon>
        <taxon>Metazoa</taxon>
        <taxon>Placozoa</taxon>
        <taxon>Uniplacotomia</taxon>
        <taxon>Trichoplacea</taxon>
        <taxon>Trichoplacidae</taxon>
        <taxon>Trichoplax</taxon>
    </lineage>
</organism>
<dbReference type="SUPFAM" id="SSF103473">
    <property type="entry name" value="MFS general substrate transporter"/>
    <property type="match status" value="1"/>
</dbReference>
<feature type="transmembrane region" description="Helical" evidence="6">
    <location>
        <begin position="47"/>
        <end position="67"/>
    </location>
</feature>
<evidence type="ECO:0000313" key="8">
    <source>
        <dbReference type="Proteomes" id="UP000009022"/>
    </source>
</evidence>
<dbReference type="GeneID" id="6759901"/>
<keyword evidence="4 6" id="KW-1133">Transmembrane helix</keyword>
<keyword evidence="5 6" id="KW-0472">Membrane</keyword>
<evidence type="ECO:0000313" key="7">
    <source>
        <dbReference type="EMBL" id="EDV18826.1"/>
    </source>
</evidence>
<dbReference type="RefSeq" id="XP_002118688.1">
    <property type="nucleotide sequence ID" value="XM_002118652.1"/>
</dbReference>
<evidence type="ECO:0000256" key="2">
    <source>
        <dbReference type="ARBA" id="ARBA00022448"/>
    </source>
</evidence>
<keyword evidence="3 6" id="KW-0812">Transmembrane</keyword>
<proteinExistence type="predicted"/>
<dbReference type="PhylomeDB" id="B3SEL9"/>
<evidence type="ECO:0000256" key="5">
    <source>
        <dbReference type="ARBA" id="ARBA00023136"/>
    </source>
</evidence>
<feature type="non-terminal residue" evidence="7">
    <location>
        <position position="69"/>
    </location>
</feature>
<gene>
    <name evidence="7" type="ORF">TRIADDRAFT_9611</name>
</gene>